<dbReference type="InterPro" id="IPR038418">
    <property type="entry name" value="6-PTP_synth/QueD_sf"/>
</dbReference>
<comment type="caution">
    <text evidence="12">The sequence shown here is derived from an EMBL/GenBank/DDBJ whole genome shotgun (WGS) entry which is preliminary data.</text>
</comment>
<dbReference type="EMBL" id="BMZO01000004">
    <property type="protein sequence ID" value="GHC69119.1"/>
    <property type="molecule type" value="Genomic_DNA"/>
</dbReference>
<gene>
    <name evidence="12" type="ORF">GCM10010136_14530</name>
</gene>
<dbReference type="InterPro" id="IPR007115">
    <property type="entry name" value="6-PTP_synth/QueD"/>
</dbReference>
<dbReference type="UniPathway" id="UPA00391"/>
<comment type="similarity">
    <text evidence="4">Belongs to the PTPS family. QueD subfamily.</text>
</comment>
<protein>
    <recommendedName>
        <fullName evidence="6">6-carboxy-5,6,7,8-tetrahydropterin synthase</fullName>
        <ecNumber evidence="5">4.1.2.50</ecNumber>
    </recommendedName>
    <alternativeName>
        <fullName evidence="10">Queuosine biosynthesis protein QueD</fullName>
    </alternativeName>
</protein>
<evidence type="ECO:0000256" key="3">
    <source>
        <dbReference type="ARBA" id="ARBA00005061"/>
    </source>
</evidence>
<dbReference type="Gene3D" id="3.30.479.10">
    <property type="entry name" value="6-pyruvoyl tetrahydropterin synthase/QueD"/>
    <property type="match status" value="1"/>
</dbReference>
<evidence type="ECO:0000256" key="1">
    <source>
        <dbReference type="ARBA" id="ARBA00001947"/>
    </source>
</evidence>
<dbReference type="EC" id="4.1.2.50" evidence="5"/>
<evidence type="ECO:0000256" key="6">
    <source>
        <dbReference type="ARBA" id="ARBA00018141"/>
    </source>
</evidence>
<reference evidence="12" key="2">
    <citation type="submission" date="2020-09" db="EMBL/GenBank/DDBJ databases">
        <authorList>
            <person name="Sun Q."/>
            <person name="Kim S."/>
        </authorList>
    </citation>
    <scope>NUCLEOTIDE SEQUENCE</scope>
    <source>
        <strain evidence="12">KCTC 42097</strain>
    </source>
</reference>
<organism evidence="12 13">
    <name type="scientific">Limoniibacter endophyticus</name>
    <dbReference type="NCBI Taxonomy" id="1565040"/>
    <lineage>
        <taxon>Bacteria</taxon>
        <taxon>Pseudomonadati</taxon>
        <taxon>Pseudomonadota</taxon>
        <taxon>Alphaproteobacteria</taxon>
        <taxon>Hyphomicrobiales</taxon>
        <taxon>Bartonellaceae</taxon>
        <taxon>Limoniibacter</taxon>
    </lineage>
</organism>
<dbReference type="GO" id="GO:0070497">
    <property type="term" value="F:6-carboxytetrahydropterin synthase activity"/>
    <property type="evidence" value="ECO:0007669"/>
    <property type="project" value="UniProtKB-EC"/>
</dbReference>
<dbReference type="AlphaFoldDB" id="A0A8J3DRB3"/>
<dbReference type="RefSeq" id="WP_189489331.1">
    <property type="nucleotide sequence ID" value="NZ_BMZO01000004.1"/>
</dbReference>
<evidence type="ECO:0000313" key="12">
    <source>
        <dbReference type="EMBL" id="GHC69119.1"/>
    </source>
</evidence>
<evidence type="ECO:0000256" key="10">
    <source>
        <dbReference type="ARBA" id="ARBA00031449"/>
    </source>
</evidence>
<evidence type="ECO:0000256" key="5">
    <source>
        <dbReference type="ARBA" id="ARBA00012982"/>
    </source>
</evidence>
<reference evidence="12" key="1">
    <citation type="journal article" date="2014" name="Int. J. Syst. Evol. Microbiol.">
        <title>Complete genome sequence of Corynebacterium casei LMG S-19264T (=DSM 44701T), isolated from a smear-ripened cheese.</title>
        <authorList>
            <consortium name="US DOE Joint Genome Institute (JGI-PGF)"/>
            <person name="Walter F."/>
            <person name="Albersmeier A."/>
            <person name="Kalinowski J."/>
            <person name="Ruckert C."/>
        </authorList>
    </citation>
    <scope>NUCLEOTIDE SEQUENCE</scope>
    <source>
        <strain evidence="12">KCTC 42097</strain>
    </source>
</reference>
<comment type="function">
    <text evidence="2">Catalyzes the conversion of 7,8-dihydroneopterin triphosphate (H2NTP) to 6-carboxy-5,6,7,8-tetrahydropterin (CPH4) and acetaldehyde.</text>
</comment>
<evidence type="ECO:0000256" key="9">
    <source>
        <dbReference type="ARBA" id="ARBA00023239"/>
    </source>
</evidence>
<dbReference type="PANTHER" id="PTHR12589:SF7">
    <property type="entry name" value="6-PYRUVOYL TETRAHYDROBIOPTERIN SYNTHASE"/>
    <property type="match status" value="1"/>
</dbReference>
<comment type="pathway">
    <text evidence="3">Purine metabolism; 7-cyano-7-deazaguanine biosynthesis.</text>
</comment>
<comment type="cofactor">
    <cofactor evidence="1">
        <name>Zn(2+)</name>
        <dbReference type="ChEBI" id="CHEBI:29105"/>
    </cofactor>
</comment>
<evidence type="ECO:0000313" key="13">
    <source>
        <dbReference type="Proteomes" id="UP000641137"/>
    </source>
</evidence>
<evidence type="ECO:0000256" key="7">
    <source>
        <dbReference type="ARBA" id="ARBA00022723"/>
    </source>
</evidence>
<dbReference type="GO" id="GO:0046872">
    <property type="term" value="F:metal ion binding"/>
    <property type="evidence" value="ECO:0007669"/>
    <property type="project" value="UniProtKB-KW"/>
</dbReference>
<evidence type="ECO:0000256" key="11">
    <source>
        <dbReference type="ARBA" id="ARBA00048807"/>
    </source>
</evidence>
<keyword evidence="7" id="KW-0479">Metal-binding</keyword>
<accession>A0A8J3DRB3</accession>
<name>A0A8J3DRB3_9HYPH</name>
<evidence type="ECO:0000256" key="8">
    <source>
        <dbReference type="ARBA" id="ARBA00022833"/>
    </source>
</evidence>
<keyword evidence="9" id="KW-0456">Lyase</keyword>
<evidence type="ECO:0000256" key="2">
    <source>
        <dbReference type="ARBA" id="ARBA00002285"/>
    </source>
</evidence>
<dbReference type="SUPFAM" id="SSF55620">
    <property type="entry name" value="Tetrahydrobiopterin biosynthesis enzymes-like"/>
    <property type="match status" value="1"/>
</dbReference>
<dbReference type="Pfam" id="PF01242">
    <property type="entry name" value="PTPS"/>
    <property type="match status" value="1"/>
</dbReference>
<comment type="catalytic activity">
    <reaction evidence="11">
        <text>7,8-dihydroneopterin 3'-triphosphate + H2O = 6-carboxy-5,6,7,8-tetrahydropterin + triphosphate + acetaldehyde + 2 H(+)</text>
        <dbReference type="Rhea" id="RHEA:27966"/>
        <dbReference type="ChEBI" id="CHEBI:15343"/>
        <dbReference type="ChEBI" id="CHEBI:15377"/>
        <dbReference type="ChEBI" id="CHEBI:15378"/>
        <dbReference type="ChEBI" id="CHEBI:18036"/>
        <dbReference type="ChEBI" id="CHEBI:58462"/>
        <dbReference type="ChEBI" id="CHEBI:61032"/>
        <dbReference type="EC" id="4.1.2.50"/>
    </reaction>
</comment>
<proteinExistence type="inferred from homology"/>
<dbReference type="PANTHER" id="PTHR12589">
    <property type="entry name" value="PYRUVOYL TETRAHYDROBIOPTERIN SYNTHASE"/>
    <property type="match status" value="1"/>
</dbReference>
<sequence>MFAVEVRDHMMIAHSLPRPSFGPAQGMHGATFLVDAAFFTRELDEDGLAVDIGLATAILARALKPLNYKNLDEVDIFKGKVTTTEFLAKHIFDTLAQNVRDGELGHGSSSRVARIRVTLHESHIARGWYEAEL</sequence>
<keyword evidence="8" id="KW-0862">Zinc</keyword>
<dbReference type="Proteomes" id="UP000641137">
    <property type="component" value="Unassembled WGS sequence"/>
</dbReference>
<keyword evidence="13" id="KW-1185">Reference proteome</keyword>
<evidence type="ECO:0000256" key="4">
    <source>
        <dbReference type="ARBA" id="ARBA00008900"/>
    </source>
</evidence>